<feature type="transmembrane region" description="Helical" evidence="10">
    <location>
        <begin position="73"/>
        <end position="96"/>
    </location>
</feature>
<keyword evidence="7 13" id="KW-0418">Kinase</keyword>
<evidence type="ECO:0000313" key="13">
    <source>
        <dbReference type="EMBL" id="GID61282.1"/>
    </source>
</evidence>
<keyword evidence="10" id="KW-0472">Membrane</keyword>
<dbReference type="SMART" id="SM00304">
    <property type="entry name" value="HAMP"/>
    <property type="match status" value="1"/>
</dbReference>
<dbReference type="PROSITE" id="PS50109">
    <property type="entry name" value="HIS_KIN"/>
    <property type="match status" value="1"/>
</dbReference>
<evidence type="ECO:0000256" key="9">
    <source>
        <dbReference type="ARBA" id="ARBA00023012"/>
    </source>
</evidence>
<dbReference type="SMART" id="SM00387">
    <property type="entry name" value="HATPase_c"/>
    <property type="match status" value="1"/>
</dbReference>
<evidence type="ECO:0000256" key="4">
    <source>
        <dbReference type="ARBA" id="ARBA00022553"/>
    </source>
</evidence>
<keyword evidence="14" id="KW-1185">Reference proteome</keyword>
<dbReference type="InterPro" id="IPR003660">
    <property type="entry name" value="HAMP_dom"/>
</dbReference>
<feature type="domain" description="HAMP" evidence="12">
    <location>
        <begin position="97"/>
        <end position="150"/>
    </location>
</feature>
<evidence type="ECO:0000259" key="12">
    <source>
        <dbReference type="PROSITE" id="PS50885"/>
    </source>
</evidence>
<dbReference type="SUPFAM" id="SSF47384">
    <property type="entry name" value="Homodimeric domain of signal transducing histidine kinase"/>
    <property type="match status" value="1"/>
</dbReference>
<organism evidence="13 14">
    <name type="scientific">Actinoplanes couchii</name>
    <dbReference type="NCBI Taxonomy" id="403638"/>
    <lineage>
        <taxon>Bacteria</taxon>
        <taxon>Bacillati</taxon>
        <taxon>Actinomycetota</taxon>
        <taxon>Actinomycetes</taxon>
        <taxon>Micromonosporales</taxon>
        <taxon>Micromonosporaceae</taxon>
        <taxon>Actinoplanes</taxon>
    </lineage>
</organism>
<evidence type="ECO:0000256" key="1">
    <source>
        <dbReference type="ARBA" id="ARBA00000085"/>
    </source>
</evidence>
<sequence>MSRREVSTRVIGSMIAVVAGLALAMATIITLLMTLVPDTLVSGVPSVPADSAAAPLESAPPETIKPWQELERLLTFSMIALVLVTAVGAVAVRWTVRRALAPLSAMIVAAERAAATDLGGRIPVGRVQDEVTDLAVTFNTMLARLDAAFEAQRRFAANASHELQTPLATTQAILDDALADTPEGPQRQLLHDLRTLNSRSSRTVRTLLDLADAQAGRGHHEPVDLSAIVGEEVTAHESAARARDVTIHHDLEPLVTEGDPALIRLMVRNLIDNAVRHNHRGGRVELCVRTGEGLLIVNTGSPLTVEEVARIVEPFHRGAGRLRSESTGLGAALVAAVVNRHGWRLHLRPGADGGLVAEVRIQV</sequence>
<reference evidence="13 14" key="1">
    <citation type="submission" date="2021-01" db="EMBL/GenBank/DDBJ databases">
        <title>Whole genome shotgun sequence of Actinoplanes couchii NBRC 106145.</title>
        <authorList>
            <person name="Komaki H."/>
            <person name="Tamura T."/>
        </authorList>
    </citation>
    <scope>NUCLEOTIDE SEQUENCE [LARGE SCALE GENOMIC DNA]</scope>
    <source>
        <strain evidence="13 14">NBRC 106145</strain>
    </source>
</reference>
<comment type="catalytic activity">
    <reaction evidence="1">
        <text>ATP + protein L-histidine = ADP + protein N-phospho-L-histidine.</text>
        <dbReference type="EC" id="2.7.13.3"/>
    </reaction>
</comment>
<evidence type="ECO:0000256" key="10">
    <source>
        <dbReference type="SAM" id="Phobius"/>
    </source>
</evidence>
<name>A0ABQ3XSC9_9ACTN</name>
<keyword evidence="8 10" id="KW-1133">Transmembrane helix</keyword>
<dbReference type="Gene3D" id="3.30.565.10">
    <property type="entry name" value="Histidine kinase-like ATPase, C-terminal domain"/>
    <property type="match status" value="1"/>
</dbReference>
<evidence type="ECO:0000256" key="7">
    <source>
        <dbReference type="ARBA" id="ARBA00022777"/>
    </source>
</evidence>
<dbReference type="InterPro" id="IPR003594">
    <property type="entry name" value="HATPase_dom"/>
</dbReference>
<dbReference type="PANTHER" id="PTHR45436">
    <property type="entry name" value="SENSOR HISTIDINE KINASE YKOH"/>
    <property type="match status" value="1"/>
</dbReference>
<dbReference type="SUPFAM" id="SSF158472">
    <property type="entry name" value="HAMP domain-like"/>
    <property type="match status" value="1"/>
</dbReference>
<protein>
    <recommendedName>
        <fullName evidence="3">histidine kinase</fullName>
        <ecNumber evidence="3">2.7.13.3</ecNumber>
    </recommendedName>
</protein>
<keyword evidence="9" id="KW-0902">Two-component regulatory system</keyword>
<dbReference type="Pfam" id="PF00672">
    <property type="entry name" value="HAMP"/>
    <property type="match status" value="1"/>
</dbReference>
<dbReference type="Gene3D" id="6.10.340.10">
    <property type="match status" value="1"/>
</dbReference>
<feature type="domain" description="Histidine kinase" evidence="11">
    <location>
        <begin position="158"/>
        <end position="363"/>
    </location>
</feature>
<proteinExistence type="predicted"/>
<evidence type="ECO:0000256" key="5">
    <source>
        <dbReference type="ARBA" id="ARBA00022679"/>
    </source>
</evidence>
<dbReference type="Proteomes" id="UP000612282">
    <property type="component" value="Unassembled WGS sequence"/>
</dbReference>
<evidence type="ECO:0000313" key="14">
    <source>
        <dbReference type="Proteomes" id="UP000612282"/>
    </source>
</evidence>
<evidence type="ECO:0000256" key="3">
    <source>
        <dbReference type="ARBA" id="ARBA00012438"/>
    </source>
</evidence>
<keyword evidence="4" id="KW-0597">Phosphoprotein</keyword>
<dbReference type="SUPFAM" id="SSF55874">
    <property type="entry name" value="ATPase domain of HSP90 chaperone/DNA topoisomerase II/histidine kinase"/>
    <property type="match status" value="1"/>
</dbReference>
<evidence type="ECO:0000256" key="8">
    <source>
        <dbReference type="ARBA" id="ARBA00022989"/>
    </source>
</evidence>
<dbReference type="RefSeq" id="WP_203809092.1">
    <property type="nucleotide sequence ID" value="NZ_BAAAQE010000119.1"/>
</dbReference>
<dbReference type="EMBL" id="BOMG01000122">
    <property type="protein sequence ID" value="GID61282.1"/>
    <property type="molecule type" value="Genomic_DNA"/>
</dbReference>
<dbReference type="Pfam" id="PF02518">
    <property type="entry name" value="HATPase_c"/>
    <property type="match status" value="1"/>
</dbReference>
<gene>
    <name evidence="13" type="ORF">Aco03nite_096860</name>
</gene>
<feature type="transmembrane region" description="Helical" evidence="10">
    <location>
        <begin position="12"/>
        <end position="36"/>
    </location>
</feature>
<evidence type="ECO:0000256" key="6">
    <source>
        <dbReference type="ARBA" id="ARBA00022692"/>
    </source>
</evidence>
<comment type="subcellular location">
    <subcellularLocation>
        <location evidence="2">Cell membrane</location>
    </subcellularLocation>
</comment>
<accession>A0ABQ3XSC9</accession>
<dbReference type="PROSITE" id="PS50885">
    <property type="entry name" value="HAMP"/>
    <property type="match status" value="1"/>
</dbReference>
<dbReference type="Gene3D" id="1.10.287.130">
    <property type="match status" value="1"/>
</dbReference>
<dbReference type="InterPro" id="IPR050428">
    <property type="entry name" value="TCS_sensor_his_kinase"/>
</dbReference>
<dbReference type="EC" id="2.7.13.3" evidence="3"/>
<comment type="caution">
    <text evidence="13">The sequence shown here is derived from an EMBL/GenBank/DDBJ whole genome shotgun (WGS) entry which is preliminary data.</text>
</comment>
<keyword evidence="6 10" id="KW-0812">Transmembrane</keyword>
<dbReference type="CDD" id="cd06225">
    <property type="entry name" value="HAMP"/>
    <property type="match status" value="1"/>
</dbReference>
<dbReference type="CDD" id="cd00082">
    <property type="entry name" value="HisKA"/>
    <property type="match status" value="1"/>
</dbReference>
<dbReference type="InterPro" id="IPR005467">
    <property type="entry name" value="His_kinase_dom"/>
</dbReference>
<evidence type="ECO:0000259" key="11">
    <source>
        <dbReference type="PROSITE" id="PS50109"/>
    </source>
</evidence>
<dbReference type="InterPro" id="IPR036890">
    <property type="entry name" value="HATPase_C_sf"/>
</dbReference>
<dbReference type="InterPro" id="IPR036097">
    <property type="entry name" value="HisK_dim/P_sf"/>
</dbReference>
<keyword evidence="5" id="KW-0808">Transferase</keyword>
<evidence type="ECO:0000256" key="2">
    <source>
        <dbReference type="ARBA" id="ARBA00004236"/>
    </source>
</evidence>
<dbReference type="InterPro" id="IPR003661">
    <property type="entry name" value="HisK_dim/P_dom"/>
</dbReference>
<dbReference type="SMART" id="SM00388">
    <property type="entry name" value="HisKA"/>
    <property type="match status" value="1"/>
</dbReference>
<dbReference type="CDD" id="cd00075">
    <property type="entry name" value="HATPase"/>
    <property type="match status" value="1"/>
</dbReference>
<dbReference type="GO" id="GO:0016301">
    <property type="term" value="F:kinase activity"/>
    <property type="evidence" value="ECO:0007669"/>
    <property type="project" value="UniProtKB-KW"/>
</dbReference>
<dbReference type="Pfam" id="PF00512">
    <property type="entry name" value="HisKA"/>
    <property type="match status" value="1"/>
</dbReference>
<dbReference type="PANTHER" id="PTHR45436:SF5">
    <property type="entry name" value="SENSOR HISTIDINE KINASE TRCS"/>
    <property type="match status" value="1"/>
</dbReference>